<evidence type="ECO:0000313" key="8">
    <source>
        <dbReference type="Proteomes" id="UP000694405"/>
    </source>
</evidence>
<dbReference type="InterPro" id="IPR017441">
    <property type="entry name" value="Protein_kinase_ATP_BS"/>
</dbReference>
<dbReference type="PANTHER" id="PTHR24058">
    <property type="entry name" value="DUAL SPECIFICITY PROTEIN KINASE"/>
    <property type="match status" value="1"/>
</dbReference>
<keyword evidence="3" id="KW-0808">Transferase</keyword>
<keyword evidence="4" id="KW-0547">Nucleotide-binding</keyword>
<evidence type="ECO:0000256" key="4">
    <source>
        <dbReference type="ARBA" id="ARBA00022741"/>
    </source>
</evidence>
<dbReference type="PANTHER" id="PTHR24058:SF22">
    <property type="entry name" value="DUAL SPECIFICITY TYROSINE-PHOSPHORYLATION-REGULATED KINASE 4"/>
    <property type="match status" value="1"/>
</dbReference>
<evidence type="ECO:0000256" key="1">
    <source>
        <dbReference type="ARBA" id="ARBA00008867"/>
    </source>
</evidence>
<name>A0A8V5FMT6_MELUD</name>
<dbReference type="Gene3D" id="3.30.200.20">
    <property type="entry name" value="Phosphorylase Kinase, domain 1"/>
    <property type="match status" value="1"/>
</dbReference>
<dbReference type="Proteomes" id="UP000694405">
    <property type="component" value="Chromosome 5"/>
</dbReference>
<comment type="similarity">
    <text evidence="1">Belongs to the protein kinase superfamily. CMGC Ser/Thr protein kinase family. MNB/DYRK subfamily.</text>
</comment>
<dbReference type="GO" id="GO:0004674">
    <property type="term" value="F:protein serine/threonine kinase activity"/>
    <property type="evidence" value="ECO:0007669"/>
    <property type="project" value="UniProtKB-KW"/>
</dbReference>
<reference evidence="7" key="3">
    <citation type="submission" date="2025-09" db="UniProtKB">
        <authorList>
            <consortium name="Ensembl"/>
        </authorList>
    </citation>
    <scope>IDENTIFICATION</scope>
</reference>
<keyword evidence="6" id="KW-0067">ATP-binding</keyword>
<dbReference type="SUPFAM" id="SSF56112">
    <property type="entry name" value="Protein kinase-like (PK-like)"/>
    <property type="match status" value="1"/>
</dbReference>
<dbReference type="InterPro" id="IPR050494">
    <property type="entry name" value="Ser_Thr_dual-spec_kinase"/>
</dbReference>
<evidence type="ECO:0000313" key="7">
    <source>
        <dbReference type="Ensembl" id="ENSMUNP00000022783.1"/>
    </source>
</evidence>
<sequence length="53" mass="6080">MIFVALTVLHDHIAYRYEVLEVIGKGSFGQVAKCLDHKTNELVALKIIRNKKR</sequence>
<dbReference type="AlphaFoldDB" id="A0A8V5FMT6"/>
<organism evidence="7 8">
    <name type="scientific">Melopsittacus undulatus</name>
    <name type="common">Budgerigar</name>
    <name type="synonym">Psittacus undulatus</name>
    <dbReference type="NCBI Taxonomy" id="13146"/>
    <lineage>
        <taxon>Eukaryota</taxon>
        <taxon>Metazoa</taxon>
        <taxon>Chordata</taxon>
        <taxon>Craniata</taxon>
        <taxon>Vertebrata</taxon>
        <taxon>Euteleostomi</taxon>
        <taxon>Archelosauria</taxon>
        <taxon>Archosauria</taxon>
        <taxon>Dinosauria</taxon>
        <taxon>Saurischia</taxon>
        <taxon>Theropoda</taxon>
        <taxon>Coelurosauria</taxon>
        <taxon>Aves</taxon>
        <taxon>Neognathae</taxon>
        <taxon>Neoaves</taxon>
        <taxon>Telluraves</taxon>
        <taxon>Australaves</taxon>
        <taxon>Psittaciformes</taxon>
        <taxon>Psittaculidae</taxon>
        <taxon>Melopsittacus</taxon>
    </lineage>
</organism>
<dbReference type="Pfam" id="PF00069">
    <property type="entry name" value="Pkinase"/>
    <property type="match status" value="1"/>
</dbReference>
<dbReference type="Ensembl" id="ENSMUNT00000029367.1">
    <property type="protein sequence ID" value="ENSMUNP00000022783.1"/>
    <property type="gene ID" value="ENSMUNG00000020618.1"/>
</dbReference>
<dbReference type="PROSITE" id="PS00107">
    <property type="entry name" value="PROTEIN_KINASE_ATP"/>
    <property type="match status" value="1"/>
</dbReference>
<evidence type="ECO:0000256" key="3">
    <source>
        <dbReference type="ARBA" id="ARBA00022679"/>
    </source>
</evidence>
<reference evidence="7" key="2">
    <citation type="submission" date="2025-08" db="UniProtKB">
        <authorList>
            <consortium name="Ensembl"/>
        </authorList>
    </citation>
    <scope>IDENTIFICATION</scope>
</reference>
<dbReference type="InterPro" id="IPR000719">
    <property type="entry name" value="Prot_kinase_dom"/>
</dbReference>
<reference evidence="7" key="1">
    <citation type="submission" date="2020-03" db="EMBL/GenBank/DDBJ databases">
        <title>Melopsittacus undulatus (budgerigar) genome, bMelUnd1, maternal haplotype with Z.</title>
        <authorList>
            <person name="Gedman G."/>
            <person name="Mountcastle J."/>
            <person name="Haase B."/>
            <person name="Formenti G."/>
            <person name="Wright T."/>
            <person name="Apodaca J."/>
            <person name="Pelan S."/>
            <person name="Chow W."/>
            <person name="Rhie A."/>
            <person name="Howe K."/>
            <person name="Fedrigo O."/>
            <person name="Jarvis E.D."/>
        </authorList>
    </citation>
    <scope>NUCLEOTIDE SEQUENCE [LARGE SCALE GENOMIC DNA]</scope>
</reference>
<dbReference type="GO" id="GO:0005737">
    <property type="term" value="C:cytoplasm"/>
    <property type="evidence" value="ECO:0007669"/>
    <property type="project" value="TreeGrafter"/>
</dbReference>
<dbReference type="GO" id="GO:0005524">
    <property type="term" value="F:ATP binding"/>
    <property type="evidence" value="ECO:0007669"/>
    <property type="project" value="UniProtKB-UniRule"/>
</dbReference>
<evidence type="ECO:0000256" key="6">
    <source>
        <dbReference type="ARBA" id="ARBA00022840"/>
    </source>
</evidence>
<dbReference type="InterPro" id="IPR011009">
    <property type="entry name" value="Kinase-like_dom_sf"/>
</dbReference>
<keyword evidence="8" id="KW-1185">Reference proteome</keyword>
<proteinExistence type="inferred from homology"/>
<accession>A0A8V5FMT6</accession>
<dbReference type="GO" id="GO:0005634">
    <property type="term" value="C:nucleus"/>
    <property type="evidence" value="ECO:0007669"/>
    <property type="project" value="TreeGrafter"/>
</dbReference>
<evidence type="ECO:0000256" key="2">
    <source>
        <dbReference type="ARBA" id="ARBA00022527"/>
    </source>
</evidence>
<dbReference type="GO" id="GO:0005856">
    <property type="term" value="C:cytoskeleton"/>
    <property type="evidence" value="ECO:0007669"/>
    <property type="project" value="TreeGrafter"/>
</dbReference>
<keyword evidence="5" id="KW-0418">Kinase</keyword>
<dbReference type="PROSITE" id="PS50011">
    <property type="entry name" value="PROTEIN_KINASE_DOM"/>
    <property type="match status" value="1"/>
</dbReference>
<keyword evidence="2" id="KW-0723">Serine/threonine-protein kinase</keyword>
<protein>
    <submittedName>
        <fullName evidence="7">Uncharacterized protein</fullName>
    </submittedName>
</protein>
<evidence type="ECO:0000256" key="5">
    <source>
        <dbReference type="ARBA" id="ARBA00022777"/>
    </source>
</evidence>